<dbReference type="EMBL" id="KE356561">
    <property type="protein sequence ID" value="ERG95971.1"/>
    <property type="molecule type" value="Genomic_DNA"/>
</dbReference>
<dbReference type="Pfam" id="PF26029">
    <property type="entry name" value="DUF8007"/>
    <property type="match status" value="1"/>
</dbReference>
<protein>
    <submittedName>
        <fullName evidence="1">Uncharacterized protein</fullName>
    </submittedName>
</protein>
<proteinExistence type="predicted"/>
<gene>
    <name evidence="1" type="ORF">J07HQW2_02432</name>
</gene>
<evidence type="ECO:0000313" key="1">
    <source>
        <dbReference type="EMBL" id="ERG95971.1"/>
    </source>
</evidence>
<name>U1PUC5_9EURY</name>
<dbReference type="HOGENOM" id="CLU_182710_0_0_2"/>
<evidence type="ECO:0000313" key="2">
    <source>
        <dbReference type="Proteomes" id="UP000030710"/>
    </source>
</evidence>
<dbReference type="InterPro" id="IPR058320">
    <property type="entry name" value="DUF8007"/>
</dbReference>
<organism evidence="1 2">
    <name type="scientific">Haloquadratum walsbyi J07HQW2</name>
    <dbReference type="NCBI Taxonomy" id="1238425"/>
    <lineage>
        <taxon>Archaea</taxon>
        <taxon>Methanobacteriati</taxon>
        <taxon>Methanobacteriota</taxon>
        <taxon>Stenosarchaea group</taxon>
        <taxon>Halobacteria</taxon>
        <taxon>Halobacteriales</taxon>
        <taxon>Haloferacaceae</taxon>
        <taxon>Haloquadratum</taxon>
    </lineage>
</organism>
<accession>U1PUC5</accession>
<dbReference type="eggNOG" id="arCOG06327">
    <property type="taxonomic scope" value="Archaea"/>
</dbReference>
<dbReference type="AlphaFoldDB" id="U1PUC5"/>
<reference evidence="1 2" key="1">
    <citation type="journal article" date="2013" name="PLoS ONE">
        <title>Assembly-driven community genomics of a hypersaline microbial ecosystem.</title>
        <authorList>
            <person name="Podell S."/>
            <person name="Ugalde J.A."/>
            <person name="Narasingarao P."/>
            <person name="Banfield J.F."/>
            <person name="Heidelberg K.B."/>
            <person name="Allen E.E."/>
        </authorList>
    </citation>
    <scope>NUCLEOTIDE SEQUENCE [LARGE SCALE GENOMIC DNA]</scope>
    <source>
        <strain evidence="2">J07HQW2</strain>
    </source>
</reference>
<dbReference type="Proteomes" id="UP000030710">
    <property type="component" value="Unassembled WGS sequence"/>
</dbReference>
<dbReference type="RefSeq" id="WP_021055443.1">
    <property type="nucleotide sequence ID" value="NZ_KE356561.1"/>
</dbReference>
<sequence length="74" mass="8340">MNTDKNTESCGRCSMSAVVDASIDTTDRDGPFDDNRIEIDDETLRKVSPAAWLGNLTTKLDSLAWRFFGNRNRK</sequence>